<dbReference type="AlphaFoldDB" id="A0A2G5T8A0"/>
<reference evidence="3" key="1">
    <citation type="submission" date="2017-10" db="EMBL/GenBank/DDBJ databases">
        <title>Rapid genome shrinkage in a self-fertile nematode reveals novel sperm competition proteins.</title>
        <authorList>
            <person name="Yin D."/>
            <person name="Schwarz E.M."/>
            <person name="Thomas C.G."/>
            <person name="Felde R.L."/>
            <person name="Korf I.F."/>
            <person name="Cutter A.D."/>
            <person name="Schartner C.M."/>
            <person name="Ralston E.J."/>
            <person name="Meyer B.J."/>
            <person name="Haag E.S."/>
        </authorList>
    </citation>
    <scope>NUCLEOTIDE SEQUENCE [LARGE SCALE GENOMIC DNA]</scope>
    <source>
        <strain evidence="3">JU1422</strain>
    </source>
</reference>
<dbReference type="Pfam" id="PF10318">
    <property type="entry name" value="7TM_GPCR_Srh"/>
    <property type="match status" value="1"/>
</dbReference>
<feature type="transmembrane region" description="Helical" evidence="1">
    <location>
        <begin position="178"/>
        <end position="197"/>
    </location>
</feature>
<feature type="transmembrane region" description="Helical" evidence="1">
    <location>
        <begin position="437"/>
        <end position="459"/>
    </location>
</feature>
<feature type="transmembrane region" description="Helical" evidence="1">
    <location>
        <begin position="236"/>
        <end position="263"/>
    </location>
</feature>
<dbReference type="PANTHER" id="PTHR10664:SF31">
    <property type="entry name" value="SERPENTINE RECEPTOR, CLASS BC (CLASS B-LIKE)"/>
    <property type="match status" value="1"/>
</dbReference>
<evidence type="ECO:0000256" key="1">
    <source>
        <dbReference type="SAM" id="Phobius"/>
    </source>
</evidence>
<protein>
    <submittedName>
        <fullName evidence="2">Uncharacterized protein</fullName>
    </submittedName>
</protein>
<feature type="transmembrane region" description="Helical" evidence="1">
    <location>
        <begin position="283"/>
        <end position="304"/>
    </location>
</feature>
<keyword evidence="1" id="KW-0472">Membrane</keyword>
<keyword evidence="1" id="KW-1133">Transmembrane helix</keyword>
<sequence length="578" mass="64790">MRVDATHNCALDIMSNPQEIARLLAEPTNYTYNELSLIGSSCQHIHIPRLTEAEYVFYLHLITLLSAIVTAIAIYCIIFQSAPSMGKFKLCLLTLQSWTFVTDFMLASLATPRVFFPIIGGRPLGIFIKLGITVPVQLYVGFGCFGAMVASIILSFLYRHQVTVNQDNILKCNRWFQICVMIMNYVILSNALLPALFTSPDSQLATKIEILRNEACPAKDLLHPDSYVLQSSVDRLFPYFCGLVVFVGCQCAFMGLHCSWILFFSTLTTKLSKKTRKMQAKLLVALVAQLAIPTTLCYCPMAYFAITTLVDHYWQLGYWICTGTGILSSLFTIGVCWFIMNKHTLKQKTWRKLEYQIIFIRVALDFLISIISIPTFIIRAFLFLDLEVVPFDVFFMIGVVSISLVEMRSYLAVVIAIERVLATVFPIKFWKYRKGSANIAIVGFVLTTGCSVPIVMFYICELRLSSIIGCNNNICAYPPAYLTYRFLSTIIFSSFNAFFSGILCLKLFCLILKRTDVSTDLRRANLISLTDELSSLVFEILPSLISSALGVTNVGPALGVSRQLARAVEATVMAKLMG</sequence>
<dbReference type="OrthoDB" id="5859762at2759"/>
<accession>A0A2G5T8A0</accession>
<dbReference type="PANTHER" id="PTHR10664">
    <property type="entry name" value="SERPENTINE RECEPTOR-C.ELEGANS"/>
    <property type="match status" value="1"/>
</dbReference>
<dbReference type="Gene3D" id="1.20.1070.10">
    <property type="entry name" value="Rhodopsin 7-helix transmembrane proteins"/>
    <property type="match status" value="1"/>
</dbReference>
<dbReference type="EMBL" id="PDUG01000005">
    <property type="protein sequence ID" value="PIC23470.1"/>
    <property type="molecule type" value="Genomic_DNA"/>
</dbReference>
<evidence type="ECO:0000313" key="2">
    <source>
        <dbReference type="EMBL" id="PIC23470.1"/>
    </source>
</evidence>
<comment type="caution">
    <text evidence="2">The sequence shown here is derived from an EMBL/GenBank/DDBJ whole genome shotgun (WGS) entry which is preliminary data.</text>
</comment>
<organism evidence="2 3">
    <name type="scientific">Caenorhabditis nigoni</name>
    <dbReference type="NCBI Taxonomy" id="1611254"/>
    <lineage>
        <taxon>Eukaryota</taxon>
        <taxon>Metazoa</taxon>
        <taxon>Ecdysozoa</taxon>
        <taxon>Nematoda</taxon>
        <taxon>Chromadorea</taxon>
        <taxon>Rhabditida</taxon>
        <taxon>Rhabditina</taxon>
        <taxon>Rhabditomorpha</taxon>
        <taxon>Rhabditoidea</taxon>
        <taxon>Rhabditidae</taxon>
        <taxon>Peloderinae</taxon>
        <taxon>Caenorhabditis</taxon>
    </lineage>
</organism>
<name>A0A2G5T8A0_9PELO</name>
<feature type="transmembrane region" description="Helical" evidence="1">
    <location>
        <begin position="57"/>
        <end position="78"/>
    </location>
</feature>
<feature type="transmembrane region" description="Helical" evidence="1">
    <location>
        <begin position="394"/>
        <end position="417"/>
    </location>
</feature>
<keyword evidence="1" id="KW-0812">Transmembrane</keyword>
<gene>
    <name evidence="2" type="primary">Cnig_chr_V.g17163</name>
    <name evidence="2" type="ORF">B9Z55_017163</name>
</gene>
<feature type="transmembrane region" description="Helical" evidence="1">
    <location>
        <begin position="486"/>
        <end position="512"/>
    </location>
</feature>
<feature type="transmembrane region" description="Helical" evidence="1">
    <location>
        <begin position="136"/>
        <end position="158"/>
    </location>
</feature>
<feature type="transmembrane region" description="Helical" evidence="1">
    <location>
        <begin position="316"/>
        <end position="339"/>
    </location>
</feature>
<proteinExistence type="predicted"/>
<keyword evidence="3" id="KW-1185">Reference proteome</keyword>
<dbReference type="InterPro" id="IPR019422">
    <property type="entry name" value="7TM_GPCR_serpentine_rcpt_Srh"/>
</dbReference>
<evidence type="ECO:0000313" key="3">
    <source>
        <dbReference type="Proteomes" id="UP000230233"/>
    </source>
</evidence>
<dbReference type="Proteomes" id="UP000230233">
    <property type="component" value="Chromosome V"/>
</dbReference>
<feature type="transmembrane region" description="Helical" evidence="1">
    <location>
        <begin position="359"/>
        <end position="382"/>
    </location>
</feature>